<dbReference type="CDD" id="cd22160">
    <property type="entry name" value="F-box_AtFBL13-like"/>
    <property type="match status" value="1"/>
</dbReference>
<dbReference type="InterPro" id="IPR053781">
    <property type="entry name" value="F-box_AtFBL13-like"/>
</dbReference>
<reference evidence="2 3" key="1">
    <citation type="submission" date="2012-08" db="EMBL/GenBank/DDBJ databases">
        <title>Oryza genome evolution.</title>
        <authorList>
            <person name="Wing R.A."/>
        </authorList>
    </citation>
    <scope>NUCLEOTIDE SEQUENCE</scope>
</reference>
<feature type="domain" description="F-box" evidence="1">
    <location>
        <begin position="39"/>
        <end position="85"/>
    </location>
</feature>
<dbReference type="AlphaFoldDB" id="A0A0D9XQ55"/>
<dbReference type="PANTHER" id="PTHR34223">
    <property type="entry name" value="OS11G0201299 PROTEIN"/>
    <property type="match status" value="1"/>
</dbReference>
<dbReference type="InterPro" id="IPR036047">
    <property type="entry name" value="F-box-like_dom_sf"/>
</dbReference>
<dbReference type="Gramene" id="LPERR11G05510.1">
    <property type="protein sequence ID" value="LPERR11G05510.1"/>
    <property type="gene ID" value="LPERR11G05510"/>
</dbReference>
<evidence type="ECO:0000313" key="3">
    <source>
        <dbReference type="Proteomes" id="UP000032180"/>
    </source>
</evidence>
<sequence length="166" mass="18948">MVAGSCGQTWLVLGADTHHLFDGMSQREKAMEASSAAGVDNIDDLPDEVLEHVLSFLPSRDAVRTCVLARRWRHLWKAVTAITRMIMWLTNASCNREVKYADSWIRYAVIVRVLRVLVTSECEPLLEISTPLVSQHLRTLQLRSSDLRFVELDNRAVDVPSWRTMR</sequence>
<dbReference type="HOGENOM" id="CLU_1605118_0_0_1"/>
<evidence type="ECO:0000313" key="2">
    <source>
        <dbReference type="EnsemblPlants" id="LPERR11G05510.1"/>
    </source>
</evidence>
<dbReference type="Gene3D" id="1.20.1280.50">
    <property type="match status" value="1"/>
</dbReference>
<dbReference type="Proteomes" id="UP000032180">
    <property type="component" value="Chromosome 11"/>
</dbReference>
<dbReference type="EnsemblPlants" id="LPERR11G05510.1">
    <property type="protein sequence ID" value="LPERR11G05510.1"/>
    <property type="gene ID" value="LPERR11G05510"/>
</dbReference>
<organism evidence="2 3">
    <name type="scientific">Leersia perrieri</name>
    <dbReference type="NCBI Taxonomy" id="77586"/>
    <lineage>
        <taxon>Eukaryota</taxon>
        <taxon>Viridiplantae</taxon>
        <taxon>Streptophyta</taxon>
        <taxon>Embryophyta</taxon>
        <taxon>Tracheophyta</taxon>
        <taxon>Spermatophyta</taxon>
        <taxon>Magnoliopsida</taxon>
        <taxon>Liliopsida</taxon>
        <taxon>Poales</taxon>
        <taxon>Poaceae</taxon>
        <taxon>BOP clade</taxon>
        <taxon>Oryzoideae</taxon>
        <taxon>Oryzeae</taxon>
        <taxon>Oryzinae</taxon>
        <taxon>Leersia</taxon>
    </lineage>
</organism>
<keyword evidence="3" id="KW-1185">Reference proteome</keyword>
<dbReference type="InterPro" id="IPR001810">
    <property type="entry name" value="F-box_dom"/>
</dbReference>
<dbReference type="SMART" id="SM00256">
    <property type="entry name" value="FBOX"/>
    <property type="match status" value="1"/>
</dbReference>
<protein>
    <recommendedName>
        <fullName evidence="1">F-box domain-containing protein</fullName>
    </recommendedName>
</protein>
<evidence type="ECO:0000259" key="1">
    <source>
        <dbReference type="PROSITE" id="PS50181"/>
    </source>
</evidence>
<dbReference type="PANTHER" id="PTHR34223:SF111">
    <property type="entry name" value="F-BOX DOMAIN CONTAINING PROTEIN, EXPRESSED"/>
    <property type="match status" value="1"/>
</dbReference>
<reference evidence="2" key="3">
    <citation type="submission" date="2015-04" db="UniProtKB">
        <authorList>
            <consortium name="EnsemblPlants"/>
        </authorList>
    </citation>
    <scope>IDENTIFICATION</scope>
</reference>
<proteinExistence type="predicted"/>
<dbReference type="STRING" id="77586.A0A0D9XQ55"/>
<name>A0A0D9XQ55_9ORYZ</name>
<accession>A0A0D9XQ55</accession>
<reference evidence="3" key="2">
    <citation type="submission" date="2013-12" db="EMBL/GenBank/DDBJ databases">
        <authorList>
            <person name="Yu Y."/>
            <person name="Lee S."/>
            <person name="de Baynast K."/>
            <person name="Wissotski M."/>
            <person name="Liu L."/>
            <person name="Talag J."/>
            <person name="Goicoechea J."/>
            <person name="Angelova A."/>
            <person name="Jetty R."/>
            <person name="Kudrna D."/>
            <person name="Golser W."/>
            <person name="Rivera L."/>
            <person name="Zhang J."/>
            <person name="Wing R."/>
        </authorList>
    </citation>
    <scope>NUCLEOTIDE SEQUENCE</scope>
</reference>
<dbReference type="Pfam" id="PF00646">
    <property type="entry name" value="F-box"/>
    <property type="match status" value="1"/>
</dbReference>
<dbReference type="PROSITE" id="PS50181">
    <property type="entry name" value="FBOX"/>
    <property type="match status" value="1"/>
</dbReference>
<dbReference type="SUPFAM" id="SSF81383">
    <property type="entry name" value="F-box domain"/>
    <property type="match status" value="1"/>
</dbReference>
<dbReference type="InterPro" id="IPR053197">
    <property type="entry name" value="F-box_SCFL_complex_component"/>
</dbReference>